<evidence type="ECO:0000313" key="2">
    <source>
        <dbReference type="EMBL" id="GAA2370229.1"/>
    </source>
</evidence>
<dbReference type="InterPro" id="IPR003399">
    <property type="entry name" value="Mce/MlaD"/>
</dbReference>
<sequence length="415" mass="43812">MPPLSRLVKLQLVVVILLGVGASIFAGIRFARMDQALGLSGYRVVVHMPDSGGIFPEAEVTYRGVPAGRVSDMRIVPGGVDVELTLDSGRSSIPASSVAAVANRSAIGEQFLDLQPPSGAGPYLRDGSEISEVELPPAVQDVVSSAIDLTKTIPVDSLQSVVRELGRAFNGKGEDLSRLVDSLDTLSKDGLKSLDDTIGLIKNSNVVLKTQDEQSDEILEWSRGLDKVSAQLASSDPAVRRILTDGPRAASALSEFLDENGADTTKLIGQLGGTVHEIAPASYVTGMTFAMLSSLSASSHATSSPDGSIRFGIVLETGNPPSCTRGYESTQAMIARIKREKPDFDINYDDFPFNTEVGCTVPAGNPTSVRGAARAPLANPNIAQPWDGNAKKDPDKLNLNPLATQLAALMGVHPR</sequence>
<dbReference type="Pfam" id="PF02470">
    <property type="entry name" value="MlaD"/>
    <property type="match status" value="1"/>
</dbReference>
<dbReference type="NCBIfam" id="TIGR00996">
    <property type="entry name" value="Mtu_fam_mce"/>
    <property type="match status" value="1"/>
</dbReference>
<dbReference type="PANTHER" id="PTHR33371">
    <property type="entry name" value="INTERMEMBRANE PHOSPHOLIPID TRANSPORT SYSTEM BINDING PROTEIN MLAD-RELATED"/>
    <property type="match status" value="1"/>
</dbReference>
<reference evidence="2 3" key="1">
    <citation type="journal article" date="2019" name="Int. J. Syst. Evol. Microbiol.">
        <title>The Global Catalogue of Microorganisms (GCM) 10K type strain sequencing project: providing services to taxonomists for standard genome sequencing and annotation.</title>
        <authorList>
            <consortium name="The Broad Institute Genomics Platform"/>
            <consortium name="The Broad Institute Genome Sequencing Center for Infectious Disease"/>
            <person name="Wu L."/>
            <person name="Ma J."/>
        </authorList>
    </citation>
    <scope>NUCLEOTIDE SEQUENCE [LARGE SCALE GENOMIC DNA]</scope>
    <source>
        <strain evidence="2 3">JCM 16227</strain>
    </source>
</reference>
<dbReference type="PANTHER" id="PTHR33371:SF16">
    <property type="entry name" value="MCE-FAMILY PROTEIN MCE3F"/>
    <property type="match status" value="1"/>
</dbReference>
<proteinExistence type="predicted"/>
<evidence type="ECO:0000259" key="1">
    <source>
        <dbReference type="Pfam" id="PF02470"/>
    </source>
</evidence>
<accession>A0ABN3H639</accession>
<evidence type="ECO:0000313" key="3">
    <source>
        <dbReference type="Proteomes" id="UP001501170"/>
    </source>
</evidence>
<dbReference type="Proteomes" id="UP001501170">
    <property type="component" value="Unassembled WGS sequence"/>
</dbReference>
<dbReference type="EMBL" id="BAAARB010000003">
    <property type="protein sequence ID" value="GAA2370229.1"/>
    <property type="molecule type" value="Genomic_DNA"/>
</dbReference>
<organism evidence="2 3">
    <name type="scientific">Gordonia cholesterolivorans</name>
    <dbReference type="NCBI Taxonomy" id="559625"/>
    <lineage>
        <taxon>Bacteria</taxon>
        <taxon>Bacillati</taxon>
        <taxon>Actinomycetota</taxon>
        <taxon>Actinomycetes</taxon>
        <taxon>Mycobacteriales</taxon>
        <taxon>Gordoniaceae</taxon>
        <taxon>Gordonia</taxon>
    </lineage>
</organism>
<comment type="caution">
    <text evidence="2">The sequence shown here is derived from an EMBL/GenBank/DDBJ whole genome shotgun (WGS) entry which is preliminary data.</text>
</comment>
<dbReference type="InterPro" id="IPR052336">
    <property type="entry name" value="MlaD_Phospholipid_Transporter"/>
</dbReference>
<dbReference type="RefSeq" id="WP_062368004.1">
    <property type="nucleotide sequence ID" value="NZ_BAAARB010000003.1"/>
</dbReference>
<keyword evidence="3" id="KW-1185">Reference proteome</keyword>
<dbReference type="InterPro" id="IPR005693">
    <property type="entry name" value="Mce"/>
</dbReference>
<protein>
    <submittedName>
        <fullName evidence="2">MCE family protein</fullName>
    </submittedName>
</protein>
<name>A0ABN3H639_9ACTN</name>
<feature type="domain" description="Mce/MlaD" evidence="1">
    <location>
        <begin position="41"/>
        <end position="117"/>
    </location>
</feature>
<gene>
    <name evidence="2" type="ORF">GCM10009855_06910</name>
</gene>